<dbReference type="GO" id="GO:0003995">
    <property type="term" value="F:acyl-CoA dehydrogenase activity"/>
    <property type="evidence" value="ECO:0007669"/>
    <property type="project" value="TreeGrafter"/>
</dbReference>
<evidence type="ECO:0000256" key="3">
    <source>
        <dbReference type="ARBA" id="ARBA00022827"/>
    </source>
</evidence>
<dbReference type="STRING" id="1415166.NONO_c35840"/>
<dbReference type="SUPFAM" id="SSF56645">
    <property type="entry name" value="Acyl-CoA dehydrogenase NM domain-like"/>
    <property type="match status" value="1"/>
</dbReference>
<feature type="domain" description="Acyl-CoA oxidase/dehydrogenase middle" evidence="6">
    <location>
        <begin position="118"/>
        <end position="214"/>
    </location>
</feature>
<keyword evidence="4" id="KW-0560">Oxidoreductase</keyword>
<dbReference type="AlphaFoldDB" id="W5TMD3"/>
<evidence type="ECO:0000256" key="4">
    <source>
        <dbReference type="RuleBase" id="RU362125"/>
    </source>
</evidence>
<sequence>MTASITATAAESAGSIAEELREVAERLPGMPFRDAWKVLLSTRPVAAVMDASLRERRGGAVRNAVSVIEGVGLAGVPSGLCYALTSQVFGIQWPLSELASRPLLPFADGIRDGSLILCHALTEDGGGSDPLSMVTAVEDGADGARLLTGRKAYVTAAPCADVVLTFARTEPGRHPFALSALLIPADRAGVSRSEPFDKLAVPEVPMGAVEFSGVRIDSADIVAAEGSGLALLSTTTTWERALLMSYAVGIMQRTLDRAVTWARTRRQFGRALGASPLVAARVADMAIAVHRVRTAVHSMAAQIDTPSAVVSSLVTPAALVKISCAQDLLDFETTAGQLFGARSVIADSGHTSGTTSALAASIYAGANDLLRVGIARDLGLPVEN</sequence>
<dbReference type="Gene3D" id="1.20.140.10">
    <property type="entry name" value="Butyryl-CoA Dehydrogenase, subunit A, domain 3"/>
    <property type="match status" value="1"/>
</dbReference>
<evidence type="ECO:0000313" key="7">
    <source>
        <dbReference type="EMBL" id="AHH18371.1"/>
    </source>
</evidence>
<accession>W5TMD3</accession>
<proteinExistence type="inferred from homology"/>
<dbReference type="KEGG" id="nno:NONO_c35840"/>
<dbReference type="InterPro" id="IPR036250">
    <property type="entry name" value="AcylCo_DH-like_C"/>
</dbReference>
<keyword evidence="3 4" id="KW-0274">FAD</keyword>
<evidence type="ECO:0000259" key="6">
    <source>
        <dbReference type="Pfam" id="PF02770"/>
    </source>
</evidence>
<evidence type="ECO:0000313" key="8">
    <source>
        <dbReference type="Proteomes" id="UP000019150"/>
    </source>
</evidence>
<dbReference type="Pfam" id="PF00441">
    <property type="entry name" value="Acyl-CoA_dh_1"/>
    <property type="match status" value="1"/>
</dbReference>
<dbReference type="EMBL" id="CP006850">
    <property type="protein sequence ID" value="AHH18371.1"/>
    <property type="molecule type" value="Genomic_DNA"/>
</dbReference>
<comment type="cofactor">
    <cofactor evidence="4">
        <name>FAD</name>
        <dbReference type="ChEBI" id="CHEBI:57692"/>
    </cofactor>
</comment>
<dbReference type="Gene3D" id="2.40.110.10">
    <property type="entry name" value="Butyryl-CoA Dehydrogenase, subunit A, domain 2"/>
    <property type="match status" value="1"/>
</dbReference>
<keyword evidence="2 4" id="KW-0285">Flavoprotein</keyword>
<dbReference type="PANTHER" id="PTHR43884">
    <property type="entry name" value="ACYL-COA DEHYDROGENASE"/>
    <property type="match status" value="1"/>
</dbReference>
<dbReference type="InterPro" id="IPR009100">
    <property type="entry name" value="AcylCoA_DH/oxidase_NM_dom_sf"/>
</dbReference>
<evidence type="ECO:0000259" key="5">
    <source>
        <dbReference type="Pfam" id="PF00441"/>
    </source>
</evidence>
<name>W5TMD3_9NOCA</name>
<dbReference type="SUPFAM" id="SSF47203">
    <property type="entry name" value="Acyl-CoA dehydrogenase C-terminal domain-like"/>
    <property type="match status" value="1"/>
</dbReference>
<reference evidence="7 8" key="1">
    <citation type="journal article" date="2014" name="Appl. Environ. Microbiol.">
        <title>Insights into the Microbial Degradation of Rubber and Gutta-Percha by Analysis of the Complete Genome of Nocardia nova SH22a.</title>
        <authorList>
            <person name="Luo Q."/>
            <person name="Hiessl S."/>
            <person name="Poehlein A."/>
            <person name="Daniel R."/>
            <person name="Steinbuchel A."/>
        </authorList>
    </citation>
    <scope>NUCLEOTIDE SEQUENCE [LARGE SCALE GENOMIC DNA]</scope>
    <source>
        <strain evidence="7">SH22a</strain>
    </source>
</reference>
<dbReference type="Pfam" id="PF02770">
    <property type="entry name" value="Acyl-CoA_dh_M"/>
    <property type="match status" value="1"/>
</dbReference>
<dbReference type="OrthoDB" id="5241155at2"/>
<dbReference type="Proteomes" id="UP000019150">
    <property type="component" value="Chromosome"/>
</dbReference>
<feature type="domain" description="Acyl-CoA dehydrogenase/oxidase C-terminal" evidence="5">
    <location>
        <begin position="226"/>
        <end position="378"/>
    </location>
</feature>
<comment type="similarity">
    <text evidence="1 4">Belongs to the acyl-CoA dehydrogenase family.</text>
</comment>
<gene>
    <name evidence="7" type="ORF">NONO_c35840</name>
</gene>
<dbReference type="InterPro" id="IPR009075">
    <property type="entry name" value="AcylCo_DH/oxidase_C"/>
</dbReference>
<dbReference type="RefSeq" id="WP_025349811.1">
    <property type="nucleotide sequence ID" value="NZ_CP006850.1"/>
</dbReference>
<dbReference type="InterPro" id="IPR006091">
    <property type="entry name" value="Acyl-CoA_Oxase/DH_mid-dom"/>
</dbReference>
<dbReference type="PATRIC" id="fig|1415166.3.peg.3677"/>
<keyword evidence="8" id="KW-1185">Reference proteome</keyword>
<dbReference type="eggNOG" id="COG1960">
    <property type="taxonomic scope" value="Bacteria"/>
</dbReference>
<dbReference type="HOGENOM" id="CLU_018204_3_5_11"/>
<organism evidence="7 8">
    <name type="scientific">Nocardia nova SH22a</name>
    <dbReference type="NCBI Taxonomy" id="1415166"/>
    <lineage>
        <taxon>Bacteria</taxon>
        <taxon>Bacillati</taxon>
        <taxon>Actinomycetota</taxon>
        <taxon>Actinomycetes</taxon>
        <taxon>Mycobacteriales</taxon>
        <taxon>Nocardiaceae</taxon>
        <taxon>Nocardia</taxon>
    </lineage>
</organism>
<evidence type="ECO:0000256" key="1">
    <source>
        <dbReference type="ARBA" id="ARBA00009347"/>
    </source>
</evidence>
<dbReference type="InterPro" id="IPR046373">
    <property type="entry name" value="Acyl-CoA_Oxase/DH_mid-dom_sf"/>
</dbReference>
<dbReference type="PANTHER" id="PTHR43884:SF22">
    <property type="entry name" value="BLR3437 PROTEIN"/>
    <property type="match status" value="1"/>
</dbReference>
<dbReference type="CDD" id="cd00567">
    <property type="entry name" value="ACAD"/>
    <property type="match status" value="1"/>
</dbReference>
<evidence type="ECO:0000256" key="2">
    <source>
        <dbReference type="ARBA" id="ARBA00022630"/>
    </source>
</evidence>
<protein>
    <submittedName>
        <fullName evidence="7">Acyl-CoA dehydrogenase</fullName>
    </submittedName>
</protein>